<dbReference type="InterPro" id="IPR050767">
    <property type="entry name" value="Sel1_AlgK"/>
</dbReference>
<accession>A0A0F7VR26</accession>
<gene>
    <name evidence="2" type="primary">sle_34530</name>
</gene>
<name>A0A0F7VR26_STRLW</name>
<organism evidence="2 3">
    <name type="scientific">Streptomyces leeuwenhoekii</name>
    <dbReference type="NCBI Taxonomy" id="1437453"/>
    <lineage>
        <taxon>Bacteria</taxon>
        <taxon>Bacillati</taxon>
        <taxon>Actinomycetota</taxon>
        <taxon>Actinomycetes</taxon>
        <taxon>Kitasatosporales</taxon>
        <taxon>Streptomycetaceae</taxon>
        <taxon>Streptomyces</taxon>
    </lineage>
</organism>
<reference evidence="2 3" key="1">
    <citation type="submission" date="2015-02" db="EMBL/GenBank/DDBJ databases">
        <authorList>
            <person name="Gomez-Escribano P.J."/>
        </authorList>
    </citation>
    <scope>NUCLEOTIDE SEQUENCE [LARGE SCALE GENOMIC DNA]</scope>
    <source>
        <strain evidence="3">C34 (DSM 42122 / NRRL B-24963)</strain>
    </source>
</reference>
<proteinExistence type="predicted"/>
<evidence type="ECO:0000313" key="2">
    <source>
        <dbReference type="EMBL" id="CQR62914.1"/>
    </source>
</evidence>
<dbReference type="Gene3D" id="1.25.40.10">
    <property type="entry name" value="Tetratricopeptide repeat domain"/>
    <property type="match status" value="3"/>
</dbReference>
<sequence length="1055" mass="114216">MTGHRSGSRQGSQRRIPQPRGVTPAPLRDLKDYVYQLYVEAGAPPTQRMAVEIGNDDDTFPGSPSKATIHRIIGSSELPTGQEDVVSVALLLARGAGRNPREVETRVRRMWIAAHLAQPLGTSVRDLDPFALEVHRAISVPGEDALPGLPAYVLRDHDAALGELVDRAIGGESLMVTLVGESSTGKTRACWEALSRLPSGWRVWHPFDPTRPDAALVHLREIGPRTVIWLNEAQHYLLAPDARTAEGITAGLRSVLTDRRRSPVLVLATIWPRFWDPLTTPSAAGADDRFEQQRKLLTDLGRCIVVPKTFTEKDLRQARRKAHDDPRLASALAGAADGEITQFLAGVPELMRRYQCAAPAEKALIHAAMDFRRLGHGPLLPHDLLAEAAGGYLKDQEIGLRGGDWLEEALAYCAMPCHGVPGPLTPVVSGSNAFAGRAYRLADYLEQHGRVERRLVCPPASFWQAAIRHCLGSDDSAALARAAQRRGRFQVAAALYGKALSDGNTEVRPELARLAEGVGDLTRAKKFYEAAWKDDGLARWELVRLRQLMGEPGRAEELAHVAANQGDSSSLARLARLRQQAGDEDGAQRLTRNAAARGKIRTYAGLARSREEAGDRAGAETLALLALRMTGSTYAVSDLVGMREQAGDGEGAERLVLTAADRDKLRPAIRLASRRWKAGDRQGAARVLDLAAGRGSIFALIELARLKRRWGDGEGAEELLRRAVGRGSLSALTELARLRERAGDKQGALRLYRTAAERGSTDALAHLALLKEEEGAGEEAERMACSAADGGSTFALLELSWLREKNNDRHGAERLAHTAHRAGNSGALVLLARLREKAGDTSGAEALVLQAAAAGDSQVLNEFVVRREKSGDSEGAERLASAGGGQVLLQLARLWESDGRGPEAERLYQRAAERGRTQAWAELARLKQQAGDHEAAEDHARAAARAGHVEVLSDLARTCAREGLPDDADRLHRVAVDSGYDGALPHWAELRGQADPRWRDLPRYGLAANGDLSAPWCFGPTGDPRPCRGDLEGLCREREGVRACLTATVRPTGGG</sequence>
<evidence type="ECO:0000313" key="3">
    <source>
        <dbReference type="Proteomes" id="UP000035016"/>
    </source>
</evidence>
<dbReference type="PANTHER" id="PTHR11102:SF160">
    <property type="entry name" value="ERAD-ASSOCIATED E3 UBIQUITIN-PROTEIN LIGASE COMPONENT HRD3"/>
    <property type="match status" value="1"/>
</dbReference>
<dbReference type="Proteomes" id="UP000035016">
    <property type="component" value="Chromosome Chromosome"/>
</dbReference>
<dbReference type="AlphaFoldDB" id="A0A0F7VR26"/>
<dbReference type="InterPro" id="IPR011990">
    <property type="entry name" value="TPR-like_helical_dom_sf"/>
</dbReference>
<protein>
    <submittedName>
        <fullName evidence="2">Uncharacterized protein</fullName>
    </submittedName>
</protein>
<evidence type="ECO:0000256" key="1">
    <source>
        <dbReference type="SAM" id="MobiDB-lite"/>
    </source>
</evidence>
<dbReference type="SUPFAM" id="SSF81901">
    <property type="entry name" value="HCP-like"/>
    <property type="match status" value="2"/>
</dbReference>
<dbReference type="KEGG" id="sle:sle_34530"/>
<dbReference type="PANTHER" id="PTHR11102">
    <property type="entry name" value="SEL-1-LIKE PROTEIN"/>
    <property type="match status" value="1"/>
</dbReference>
<dbReference type="EMBL" id="LN831790">
    <property type="protein sequence ID" value="CQR62914.1"/>
    <property type="molecule type" value="Genomic_DNA"/>
</dbReference>
<feature type="compositionally biased region" description="Low complexity" evidence="1">
    <location>
        <begin position="8"/>
        <end position="21"/>
    </location>
</feature>
<feature type="region of interest" description="Disordered" evidence="1">
    <location>
        <begin position="1"/>
        <end position="25"/>
    </location>
</feature>